<evidence type="ECO:0000313" key="3">
    <source>
        <dbReference type="Proteomes" id="UP000214646"/>
    </source>
</evidence>
<comment type="caution">
    <text evidence="2">The sequence shown here is derived from an EMBL/GenBank/DDBJ whole genome shotgun (WGS) entry which is preliminary data.</text>
</comment>
<reference evidence="3" key="1">
    <citation type="submission" date="2017-06" db="EMBL/GenBank/DDBJ databases">
        <title>Genome analysis of Fimbriiglobus ruber SP5, the first member of the order Planctomycetales with confirmed chitinolytic capability.</title>
        <authorList>
            <person name="Ravin N.V."/>
            <person name="Rakitin A.L."/>
            <person name="Ivanova A.A."/>
            <person name="Beletsky A.V."/>
            <person name="Kulichevskaya I.S."/>
            <person name="Mardanov A.V."/>
            <person name="Dedysh S.N."/>
        </authorList>
    </citation>
    <scope>NUCLEOTIDE SEQUENCE [LARGE SCALE GENOMIC DNA]</scope>
    <source>
        <strain evidence="3">SP5</strain>
    </source>
</reference>
<dbReference type="AlphaFoldDB" id="A0A225DQJ0"/>
<organism evidence="2 3">
    <name type="scientific">Fimbriiglobus ruber</name>
    <dbReference type="NCBI Taxonomy" id="1908690"/>
    <lineage>
        <taxon>Bacteria</taxon>
        <taxon>Pseudomonadati</taxon>
        <taxon>Planctomycetota</taxon>
        <taxon>Planctomycetia</taxon>
        <taxon>Gemmatales</taxon>
        <taxon>Gemmataceae</taxon>
        <taxon>Fimbriiglobus</taxon>
    </lineage>
</organism>
<evidence type="ECO:0000313" key="2">
    <source>
        <dbReference type="EMBL" id="OWK39806.1"/>
    </source>
</evidence>
<name>A0A225DQJ0_9BACT</name>
<proteinExistence type="predicted"/>
<evidence type="ECO:0000256" key="1">
    <source>
        <dbReference type="SAM" id="MobiDB-lite"/>
    </source>
</evidence>
<gene>
    <name evidence="2" type="ORF">FRUB_05696</name>
</gene>
<sequence length="40" mass="4376">MIENCPIDEPGRSFGPGAEKADDPRFVMILPSEMTPTLRG</sequence>
<dbReference type="EMBL" id="NIDE01000009">
    <property type="protein sequence ID" value="OWK39806.1"/>
    <property type="molecule type" value="Genomic_DNA"/>
</dbReference>
<keyword evidence="3" id="KW-1185">Reference proteome</keyword>
<dbReference type="Proteomes" id="UP000214646">
    <property type="component" value="Unassembled WGS sequence"/>
</dbReference>
<feature type="region of interest" description="Disordered" evidence="1">
    <location>
        <begin position="1"/>
        <end position="22"/>
    </location>
</feature>
<accession>A0A225DQJ0</accession>
<protein>
    <submittedName>
        <fullName evidence="2">Uncharacterized protein</fullName>
    </submittedName>
</protein>